<feature type="coiled-coil region" evidence="1">
    <location>
        <begin position="121"/>
        <end position="162"/>
    </location>
</feature>
<dbReference type="Proteomes" id="UP001209878">
    <property type="component" value="Unassembled WGS sequence"/>
</dbReference>
<accession>A0AAD9P3P9</accession>
<evidence type="ECO:0000313" key="2">
    <source>
        <dbReference type="EMBL" id="KAK2187604.1"/>
    </source>
</evidence>
<dbReference type="EMBL" id="JAODUO010000160">
    <property type="protein sequence ID" value="KAK2187604.1"/>
    <property type="molecule type" value="Genomic_DNA"/>
</dbReference>
<evidence type="ECO:0000256" key="1">
    <source>
        <dbReference type="SAM" id="Coils"/>
    </source>
</evidence>
<organism evidence="2 3">
    <name type="scientific">Ridgeia piscesae</name>
    <name type="common">Tubeworm</name>
    <dbReference type="NCBI Taxonomy" id="27915"/>
    <lineage>
        <taxon>Eukaryota</taxon>
        <taxon>Metazoa</taxon>
        <taxon>Spiralia</taxon>
        <taxon>Lophotrochozoa</taxon>
        <taxon>Annelida</taxon>
        <taxon>Polychaeta</taxon>
        <taxon>Sedentaria</taxon>
        <taxon>Canalipalpata</taxon>
        <taxon>Sabellida</taxon>
        <taxon>Siboglinidae</taxon>
        <taxon>Ridgeia</taxon>
    </lineage>
</organism>
<evidence type="ECO:0000313" key="3">
    <source>
        <dbReference type="Proteomes" id="UP001209878"/>
    </source>
</evidence>
<keyword evidence="3" id="KW-1185">Reference proteome</keyword>
<sequence length="186" mass="21358">MLKALGFKKDIPEEQRDKYKELKCACGKWQSDVDALRTVSEELRTAYETHKGDCALGRYEALKVMIKEARSRYQKVTEKKGPEVTPGSRGKLGGLLQGLKAFAAQSSDTAEEEGTIANMSRKEMTAELDRLKELLDKTKRACRLLKDTFDKLDNDYENSKRQLPHQRYYTMKDMVKVVIRTKTRSI</sequence>
<name>A0AAD9P3P9_RIDPI</name>
<comment type="caution">
    <text evidence="2">The sequence shown here is derived from an EMBL/GenBank/DDBJ whole genome shotgun (WGS) entry which is preliminary data.</text>
</comment>
<keyword evidence="1" id="KW-0175">Coiled coil</keyword>
<gene>
    <name evidence="2" type="ORF">NP493_160g02016</name>
</gene>
<proteinExistence type="predicted"/>
<reference evidence="2" key="1">
    <citation type="journal article" date="2023" name="Mol. Biol. Evol.">
        <title>Third-Generation Sequencing Reveals the Adaptive Role of the Epigenome in Three Deep-Sea Polychaetes.</title>
        <authorList>
            <person name="Perez M."/>
            <person name="Aroh O."/>
            <person name="Sun Y."/>
            <person name="Lan Y."/>
            <person name="Juniper S.K."/>
            <person name="Young C.R."/>
            <person name="Angers B."/>
            <person name="Qian P.Y."/>
        </authorList>
    </citation>
    <scope>NUCLEOTIDE SEQUENCE</scope>
    <source>
        <strain evidence="2">R07B-5</strain>
    </source>
</reference>
<protein>
    <submittedName>
        <fullName evidence="2">Uncharacterized protein</fullName>
    </submittedName>
</protein>
<dbReference type="AlphaFoldDB" id="A0AAD9P3P9"/>